<keyword evidence="2" id="KW-0479">Metal-binding</keyword>
<organism evidence="3 4">
    <name type="scientific">Hyaloscypha hepaticicola</name>
    <dbReference type="NCBI Taxonomy" id="2082293"/>
    <lineage>
        <taxon>Eukaryota</taxon>
        <taxon>Fungi</taxon>
        <taxon>Dikarya</taxon>
        <taxon>Ascomycota</taxon>
        <taxon>Pezizomycotina</taxon>
        <taxon>Leotiomycetes</taxon>
        <taxon>Helotiales</taxon>
        <taxon>Hyaloscyphaceae</taxon>
        <taxon>Hyaloscypha</taxon>
    </lineage>
</organism>
<sequence length="319" mass="34871">MPASIPRVSPFTQAVVQAVRKLYPEKLADSSFDNTGLLLEAPYRQQHLKNSVLLTVDLTKAVADEAISRGDSVIIAYHPIIFRGLKSLTQANTQQHTLLRLAQEGISVYCPHTAVDAAGLTDWLADILTCSNEFGHPGKSTLHERSIITPLKEPVEGFPGAGYGKIIRFRYPQTLGDIMDRITSGLVLPGLSVAVPQSVPVGKKAQIKISSVGLCAGSGGSTLNGLDVDLLFTGELSHHEALAAIEQGKCVITAFHSNTERLFLMTRMQNKLFPELQKQIDASIKEGTWEKDLTSDFQINASHVDRDPFEMVDSPWKGW</sequence>
<dbReference type="STRING" id="1745343.A0A2J6PRJ9"/>
<evidence type="ECO:0000313" key="4">
    <source>
        <dbReference type="Proteomes" id="UP000235672"/>
    </source>
</evidence>
<dbReference type="OrthoDB" id="3345469at2759"/>
<dbReference type="AlphaFoldDB" id="A0A2J6PRJ9"/>
<gene>
    <name evidence="3" type="ORF">NA56DRAFT_649220</name>
</gene>
<comment type="similarity">
    <text evidence="1">Belongs to the GTP cyclohydrolase I type 2/NIF3 family.</text>
</comment>
<proteinExistence type="inferred from homology"/>
<accession>A0A2J6PRJ9</accession>
<dbReference type="GO" id="GO:0046872">
    <property type="term" value="F:metal ion binding"/>
    <property type="evidence" value="ECO:0007669"/>
    <property type="project" value="UniProtKB-KW"/>
</dbReference>
<dbReference type="Gene3D" id="3.40.1390.30">
    <property type="entry name" value="NIF3 (NGG1p interacting factor 3)-like"/>
    <property type="match status" value="1"/>
</dbReference>
<keyword evidence="4" id="KW-1185">Reference proteome</keyword>
<dbReference type="EMBL" id="KZ613504">
    <property type="protein sequence ID" value="PMD16642.1"/>
    <property type="molecule type" value="Genomic_DNA"/>
</dbReference>
<dbReference type="InterPro" id="IPR002678">
    <property type="entry name" value="DUF34/NIF3"/>
</dbReference>
<dbReference type="NCBIfam" id="TIGR00486">
    <property type="entry name" value="YbgI_SA1388"/>
    <property type="match status" value="1"/>
</dbReference>
<dbReference type="InterPro" id="IPR036069">
    <property type="entry name" value="DUF34/NIF3_sf"/>
</dbReference>
<dbReference type="GO" id="GO:0005739">
    <property type="term" value="C:mitochondrion"/>
    <property type="evidence" value="ECO:0007669"/>
    <property type="project" value="TreeGrafter"/>
</dbReference>
<feature type="binding site" evidence="2">
    <location>
        <position position="256"/>
    </location>
    <ligand>
        <name>a divalent metal cation</name>
        <dbReference type="ChEBI" id="CHEBI:60240"/>
        <label>1</label>
    </ligand>
</feature>
<evidence type="ECO:0000256" key="2">
    <source>
        <dbReference type="PIRSR" id="PIRSR602678-1"/>
    </source>
</evidence>
<name>A0A2J6PRJ9_9HELO</name>
<evidence type="ECO:0000256" key="1">
    <source>
        <dbReference type="ARBA" id="ARBA00006964"/>
    </source>
</evidence>
<reference evidence="3 4" key="1">
    <citation type="submission" date="2016-05" db="EMBL/GenBank/DDBJ databases">
        <title>A degradative enzymes factory behind the ericoid mycorrhizal symbiosis.</title>
        <authorList>
            <consortium name="DOE Joint Genome Institute"/>
            <person name="Martino E."/>
            <person name="Morin E."/>
            <person name="Grelet G."/>
            <person name="Kuo A."/>
            <person name="Kohler A."/>
            <person name="Daghino S."/>
            <person name="Barry K."/>
            <person name="Choi C."/>
            <person name="Cichocki N."/>
            <person name="Clum A."/>
            <person name="Copeland A."/>
            <person name="Hainaut M."/>
            <person name="Haridas S."/>
            <person name="Labutti K."/>
            <person name="Lindquist E."/>
            <person name="Lipzen A."/>
            <person name="Khouja H.-R."/>
            <person name="Murat C."/>
            <person name="Ohm R."/>
            <person name="Olson A."/>
            <person name="Spatafora J."/>
            <person name="Veneault-Fourrey C."/>
            <person name="Henrissat B."/>
            <person name="Grigoriev I."/>
            <person name="Martin F."/>
            <person name="Perotto S."/>
        </authorList>
    </citation>
    <scope>NUCLEOTIDE SEQUENCE [LARGE SCALE GENOMIC DNA]</scope>
    <source>
        <strain evidence="3 4">UAMH 7357</strain>
    </source>
</reference>
<dbReference type="Pfam" id="PF01784">
    <property type="entry name" value="DUF34_NIF3"/>
    <property type="match status" value="1"/>
</dbReference>
<dbReference type="Proteomes" id="UP000235672">
    <property type="component" value="Unassembled WGS sequence"/>
</dbReference>
<protein>
    <submittedName>
        <fullName evidence="3">NGG1p interacting factor 3</fullName>
    </submittedName>
</protein>
<dbReference type="SUPFAM" id="SSF102705">
    <property type="entry name" value="NIF3 (NGG1p interacting factor 3)-like"/>
    <property type="match status" value="1"/>
</dbReference>
<feature type="binding site" evidence="2">
    <location>
        <position position="116"/>
    </location>
    <ligand>
        <name>a divalent metal cation</name>
        <dbReference type="ChEBI" id="CHEBI:60240"/>
        <label>1</label>
    </ligand>
</feature>
<dbReference type="PANTHER" id="PTHR13799">
    <property type="entry name" value="NGG1 INTERACTING FACTOR 3"/>
    <property type="match status" value="1"/>
</dbReference>
<feature type="binding site" evidence="2">
    <location>
        <position position="78"/>
    </location>
    <ligand>
        <name>a divalent metal cation</name>
        <dbReference type="ChEBI" id="CHEBI:60240"/>
        <label>1</label>
    </ligand>
</feature>
<evidence type="ECO:0000313" key="3">
    <source>
        <dbReference type="EMBL" id="PMD16642.1"/>
    </source>
</evidence>
<feature type="binding site" evidence="2">
    <location>
        <position position="260"/>
    </location>
    <ligand>
        <name>a divalent metal cation</name>
        <dbReference type="ChEBI" id="CHEBI:60240"/>
        <label>1</label>
    </ligand>
</feature>
<dbReference type="PANTHER" id="PTHR13799:SF13">
    <property type="entry name" value="NIF3-LIKE PROTEIN 1"/>
    <property type="match status" value="1"/>
</dbReference>
<dbReference type="FunFam" id="3.40.1390.30:FF:000001">
    <property type="entry name" value="GTP cyclohydrolase 1 type 2"/>
    <property type="match status" value="1"/>
</dbReference>